<comment type="similarity">
    <text evidence="1 2">Belongs to the fructosamine kinase family.</text>
</comment>
<keyword evidence="4" id="KW-1185">Reference proteome</keyword>
<keyword evidence="2 3" id="KW-0418">Kinase</keyword>
<reference evidence="3 4" key="1">
    <citation type="submission" date="2019-02" db="EMBL/GenBank/DDBJ databases">
        <title>Apibacter muscae sp. nov.: a novel member of the house fly microbiota.</title>
        <authorList>
            <person name="Park R."/>
        </authorList>
    </citation>
    <scope>NUCLEOTIDE SEQUENCE [LARGE SCALE GENOMIC DNA]</scope>
    <source>
        <strain evidence="3 4">AL1</strain>
    </source>
</reference>
<evidence type="ECO:0000256" key="1">
    <source>
        <dbReference type="ARBA" id="ARBA00009460"/>
    </source>
</evidence>
<protein>
    <submittedName>
        <fullName evidence="3">Fructosamine kinase</fullName>
    </submittedName>
</protein>
<dbReference type="OrthoDB" id="5291879at2"/>
<dbReference type="EMBL" id="SELH01000026">
    <property type="protein sequence ID" value="TWP26215.1"/>
    <property type="molecule type" value="Genomic_DNA"/>
</dbReference>
<evidence type="ECO:0000313" key="4">
    <source>
        <dbReference type="Proteomes" id="UP000319499"/>
    </source>
</evidence>
<keyword evidence="2" id="KW-0808">Transferase</keyword>
<dbReference type="AlphaFoldDB" id="A0A563D7N6"/>
<evidence type="ECO:0000256" key="2">
    <source>
        <dbReference type="PIRNR" id="PIRNR006221"/>
    </source>
</evidence>
<dbReference type="PANTHER" id="PTHR12149:SF8">
    <property type="entry name" value="PROTEIN-RIBULOSAMINE 3-KINASE"/>
    <property type="match status" value="1"/>
</dbReference>
<dbReference type="Gene3D" id="3.30.200.20">
    <property type="entry name" value="Phosphorylase Kinase, domain 1"/>
    <property type="match status" value="1"/>
</dbReference>
<name>A0A563D7N6_9FLAO</name>
<dbReference type="Pfam" id="PF03881">
    <property type="entry name" value="Fructosamin_kin"/>
    <property type="match status" value="1"/>
</dbReference>
<dbReference type="SUPFAM" id="SSF56112">
    <property type="entry name" value="Protein kinase-like (PK-like)"/>
    <property type="match status" value="1"/>
</dbReference>
<accession>A0A563D7N6</accession>
<proteinExistence type="inferred from homology"/>
<dbReference type="RefSeq" id="WP_146293573.1">
    <property type="nucleotide sequence ID" value="NZ_SELH01000026.1"/>
</dbReference>
<dbReference type="PANTHER" id="PTHR12149">
    <property type="entry name" value="FRUCTOSAMINE 3 KINASE-RELATED PROTEIN"/>
    <property type="match status" value="1"/>
</dbReference>
<dbReference type="PIRSF" id="PIRSF006221">
    <property type="entry name" value="Ketosamine-3-kinase"/>
    <property type="match status" value="1"/>
</dbReference>
<comment type="caution">
    <text evidence="3">The sequence shown here is derived from an EMBL/GenBank/DDBJ whole genome shotgun (WGS) entry which is preliminary data.</text>
</comment>
<dbReference type="InterPro" id="IPR011009">
    <property type="entry name" value="Kinase-like_dom_sf"/>
</dbReference>
<dbReference type="Proteomes" id="UP000319499">
    <property type="component" value="Unassembled WGS sequence"/>
</dbReference>
<dbReference type="Gene3D" id="3.90.1200.10">
    <property type="match status" value="1"/>
</dbReference>
<dbReference type="GO" id="GO:0016301">
    <property type="term" value="F:kinase activity"/>
    <property type="evidence" value="ECO:0007669"/>
    <property type="project" value="UniProtKB-UniRule"/>
</dbReference>
<sequence length="283" mass="33488">MELLKILNILSFKTKKYRPVSGGDINQTYCLDTDQGKMFLKYNLKSYYPNLFKCEYKGLKVIEESQTFKIPTIIECNEENHLQFLILKWIEKGTPQKKTWEIFGSKLAKMHCIPQPLYGFTEDNYLGTLVQKNPQCISWKDLYSNFRILPLAEKLFNEKKFNSNDVIATEKFCDFINEIFPSENPSLLHGDLWSGNFIISNTQEIYFIDPAVYYGHRKMDIGMSKLFGGFPPLFYESYNEVYPLEKGWIFRLPYTQLYPLMFHAYEFGGFYIDEVRNILKKFY</sequence>
<organism evidence="3 4">
    <name type="scientific">Apibacter muscae</name>
    <dbReference type="NCBI Taxonomy" id="2509004"/>
    <lineage>
        <taxon>Bacteria</taxon>
        <taxon>Pseudomonadati</taxon>
        <taxon>Bacteroidota</taxon>
        <taxon>Flavobacteriia</taxon>
        <taxon>Flavobacteriales</taxon>
        <taxon>Weeksellaceae</taxon>
        <taxon>Apibacter</taxon>
    </lineage>
</organism>
<gene>
    <name evidence="3" type="ORF">ETU09_10985</name>
</gene>
<dbReference type="InterPro" id="IPR016477">
    <property type="entry name" value="Fructo-/Ketosamine-3-kinase"/>
</dbReference>
<evidence type="ECO:0000313" key="3">
    <source>
        <dbReference type="EMBL" id="TWP26215.1"/>
    </source>
</evidence>